<name>A0ABT6C1G4_9MICO</name>
<dbReference type="Pfam" id="PF13649">
    <property type="entry name" value="Methyltransf_25"/>
    <property type="match status" value="1"/>
</dbReference>
<feature type="domain" description="Methyltransferase" evidence="1">
    <location>
        <begin position="55"/>
        <end position="93"/>
    </location>
</feature>
<dbReference type="InterPro" id="IPR041698">
    <property type="entry name" value="Methyltransf_25"/>
</dbReference>
<dbReference type="GO" id="GO:0008168">
    <property type="term" value="F:methyltransferase activity"/>
    <property type="evidence" value="ECO:0007669"/>
    <property type="project" value="UniProtKB-KW"/>
</dbReference>
<proteinExistence type="predicted"/>
<dbReference type="InterPro" id="IPR029063">
    <property type="entry name" value="SAM-dependent_MTases_sf"/>
</dbReference>
<dbReference type="EMBL" id="JAROAV010000001">
    <property type="protein sequence ID" value="MDF8262684.1"/>
    <property type="molecule type" value="Genomic_DNA"/>
</dbReference>
<sequence length="209" mass="21885">MIAGALEPYEGALRDRTTLDLTTDDGRVVPLDIDRYLAEPDVADGSVLDRCTGPVLDVGCGPGRMVRALAERGIPALGVDIAQVAVELAVRRGALALPRDVFARLPGEGRWRTVLVLDGNSGIGGDLGGLLGRLRQVVGPRGLLVVESGSRTPGTHEVLTARFAGGGPAFRWGVASADVIAGVAEQSGLVAQERWACNERDFVALRRAG</sequence>
<dbReference type="CDD" id="cd02440">
    <property type="entry name" value="AdoMet_MTases"/>
    <property type="match status" value="1"/>
</dbReference>
<reference evidence="2 3" key="1">
    <citation type="submission" date="2023-03" db="EMBL/GenBank/DDBJ databases">
        <title>YIM 133296 draft genome.</title>
        <authorList>
            <person name="Xiong L."/>
        </authorList>
    </citation>
    <scope>NUCLEOTIDE SEQUENCE [LARGE SCALE GENOMIC DNA]</scope>
    <source>
        <strain evidence="2 3">YIM 133296</strain>
    </source>
</reference>
<evidence type="ECO:0000313" key="2">
    <source>
        <dbReference type="EMBL" id="MDF8262684.1"/>
    </source>
</evidence>
<accession>A0ABT6C1G4</accession>
<dbReference type="GO" id="GO:0032259">
    <property type="term" value="P:methylation"/>
    <property type="evidence" value="ECO:0007669"/>
    <property type="project" value="UniProtKB-KW"/>
</dbReference>
<evidence type="ECO:0000259" key="1">
    <source>
        <dbReference type="Pfam" id="PF13649"/>
    </source>
</evidence>
<keyword evidence="2" id="KW-0489">Methyltransferase</keyword>
<gene>
    <name evidence="2" type="ORF">P4R38_00305</name>
</gene>
<evidence type="ECO:0000313" key="3">
    <source>
        <dbReference type="Proteomes" id="UP001528912"/>
    </source>
</evidence>
<organism evidence="2 3">
    <name type="scientific">Luteipulveratus flavus</name>
    <dbReference type="NCBI Taxonomy" id="3031728"/>
    <lineage>
        <taxon>Bacteria</taxon>
        <taxon>Bacillati</taxon>
        <taxon>Actinomycetota</taxon>
        <taxon>Actinomycetes</taxon>
        <taxon>Micrococcales</taxon>
        <taxon>Dermacoccaceae</taxon>
        <taxon>Luteipulveratus</taxon>
    </lineage>
</organism>
<comment type="caution">
    <text evidence="2">The sequence shown here is derived from an EMBL/GenBank/DDBJ whole genome shotgun (WGS) entry which is preliminary data.</text>
</comment>
<dbReference type="Proteomes" id="UP001528912">
    <property type="component" value="Unassembled WGS sequence"/>
</dbReference>
<dbReference type="Gene3D" id="3.40.50.150">
    <property type="entry name" value="Vaccinia Virus protein VP39"/>
    <property type="match status" value="1"/>
</dbReference>
<dbReference type="SUPFAM" id="SSF53335">
    <property type="entry name" value="S-adenosyl-L-methionine-dependent methyltransferases"/>
    <property type="match status" value="1"/>
</dbReference>
<protein>
    <submittedName>
        <fullName evidence="2">Class I SAM-dependent methyltransferase</fullName>
    </submittedName>
</protein>
<keyword evidence="2" id="KW-0808">Transferase</keyword>
<dbReference type="RefSeq" id="WP_277190439.1">
    <property type="nucleotide sequence ID" value="NZ_JAROAV010000001.1"/>
</dbReference>
<keyword evidence="3" id="KW-1185">Reference proteome</keyword>